<evidence type="ECO:0000313" key="1">
    <source>
        <dbReference type="EMBL" id="KAK0051887.1"/>
    </source>
</evidence>
<dbReference type="Proteomes" id="UP001233172">
    <property type="component" value="Unassembled WGS sequence"/>
</dbReference>
<evidence type="ECO:0000313" key="2">
    <source>
        <dbReference type="Proteomes" id="UP001233172"/>
    </source>
</evidence>
<proteinExistence type="predicted"/>
<name>A0AAD8F4Y1_BIOPF</name>
<dbReference type="AlphaFoldDB" id="A0AAD8F4Y1"/>
<sequence>MYNAMFMALPGRGEQERGVEVGKVCVRSQNSPGEEMNQEERAATALVGQVFENKESVWSNTSNLPS</sequence>
<keyword evidence="2" id="KW-1185">Reference proteome</keyword>
<accession>A0AAD8F4Y1</accession>
<reference evidence="1" key="2">
    <citation type="submission" date="2023-04" db="EMBL/GenBank/DDBJ databases">
        <authorList>
            <person name="Bu L."/>
            <person name="Lu L."/>
            <person name="Laidemitt M.R."/>
            <person name="Zhang S.M."/>
            <person name="Mutuku M."/>
            <person name="Mkoji G."/>
            <person name="Steinauer M."/>
            <person name="Loker E.S."/>
        </authorList>
    </citation>
    <scope>NUCLEOTIDE SEQUENCE</scope>
    <source>
        <strain evidence="1">KasaAsao</strain>
        <tissue evidence="1">Whole Snail</tissue>
    </source>
</reference>
<gene>
    <name evidence="1" type="ORF">Bpfe_018657</name>
</gene>
<protein>
    <submittedName>
        <fullName evidence="1">Uncharacterized protein</fullName>
    </submittedName>
</protein>
<dbReference type="EMBL" id="JASAOG010000099">
    <property type="protein sequence ID" value="KAK0051887.1"/>
    <property type="molecule type" value="Genomic_DNA"/>
</dbReference>
<reference evidence="1" key="1">
    <citation type="journal article" date="2023" name="PLoS Negl. Trop. Dis.">
        <title>A genome sequence for Biomphalaria pfeifferi, the major vector snail for the human-infecting parasite Schistosoma mansoni.</title>
        <authorList>
            <person name="Bu L."/>
            <person name="Lu L."/>
            <person name="Laidemitt M.R."/>
            <person name="Zhang S.M."/>
            <person name="Mutuku M."/>
            <person name="Mkoji G."/>
            <person name="Steinauer M."/>
            <person name="Loker E.S."/>
        </authorList>
    </citation>
    <scope>NUCLEOTIDE SEQUENCE</scope>
    <source>
        <strain evidence="1">KasaAsao</strain>
    </source>
</reference>
<comment type="caution">
    <text evidence="1">The sequence shown here is derived from an EMBL/GenBank/DDBJ whole genome shotgun (WGS) entry which is preliminary data.</text>
</comment>
<organism evidence="1 2">
    <name type="scientific">Biomphalaria pfeifferi</name>
    <name type="common">Bloodfluke planorb</name>
    <name type="synonym">Freshwater snail</name>
    <dbReference type="NCBI Taxonomy" id="112525"/>
    <lineage>
        <taxon>Eukaryota</taxon>
        <taxon>Metazoa</taxon>
        <taxon>Spiralia</taxon>
        <taxon>Lophotrochozoa</taxon>
        <taxon>Mollusca</taxon>
        <taxon>Gastropoda</taxon>
        <taxon>Heterobranchia</taxon>
        <taxon>Euthyneura</taxon>
        <taxon>Panpulmonata</taxon>
        <taxon>Hygrophila</taxon>
        <taxon>Lymnaeoidea</taxon>
        <taxon>Planorbidae</taxon>
        <taxon>Biomphalaria</taxon>
    </lineage>
</organism>